<dbReference type="PANTHER" id="PTHR42711">
    <property type="entry name" value="ABC TRANSPORTER ATP-BINDING PROTEIN"/>
    <property type="match status" value="1"/>
</dbReference>
<evidence type="ECO:0000313" key="7">
    <source>
        <dbReference type="EMBL" id="PWQ92456.1"/>
    </source>
</evidence>
<dbReference type="GO" id="GO:0016887">
    <property type="term" value="F:ATP hydrolysis activity"/>
    <property type="evidence" value="ECO:0007669"/>
    <property type="project" value="InterPro"/>
</dbReference>
<dbReference type="SMART" id="SM00382">
    <property type="entry name" value="AAA"/>
    <property type="match status" value="1"/>
</dbReference>
<dbReference type="CDD" id="cd03230">
    <property type="entry name" value="ABC_DR_subfamily_A"/>
    <property type="match status" value="1"/>
</dbReference>
<dbReference type="EMBL" id="QGKM01000087">
    <property type="protein sequence ID" value="PWQ92456.1"/>
    <property type="molecule type" value="Genomic_DNA"/>
</dbReference>
<dbReference type="InterPro" id="IPR003593">
    <property type="entry name" value="AAA+_ATPase"/>
</dbReference>
<keyword evidence="3" id="KW-0536">Nodulation</keyword>
<dbReference type="Pfam" id="PF00005">
    <property type="entry name" value="ABC_tran"/>
    <property type="match status" value="1"/>
</dbReference>
<dbReference type="InterPro" id="IPR050763">
    <property type="entry name" value="ABC_transporter_ATP-binding"/>
</dbReference>
<dbReference type="GO" id="GO:0005524">
    <property type="term" value="F:ATP binding"/>
    <property type="evidence" value="ECO:0007669"/>
    <property type="project" value="UniProtKB-KW"/>
</dbReference>
<dbReference type="Gene3D" id="3.40.50.300">
    <property type="entry name" value="P-loop containing nucleotide triphosphate hydrolases"/>
    <property type="match status" value="1"/>
</dbReference>
<dbReference type="Proteomes" id="UP000245539">
    <property type="component" value="Unassembled WGS sequence"/>
</dbReference>
<dbReference type="PANTHER" id="PTHR42711:SF5">
    <property type="entry name" value="ABC TRANSPORTER ATP-BINDING PROTEIN NATA"/>
    <property type="match status" value="1"/>
</dbReference>
<comment type="similarity">
    <text evidence="1">Belongs to the ABC transporter superfamily.</text>
</comment>
<name>A0A317C1D4_9GAMM</name>
<evidence type="ECO:0000313" key="8">
    <source>
        <dbReference type="Proteomes" id="UP000245539"/>
    </source>
</evidence>
<gene>
    <name evidence="7" type="ORF">DKW60_20895</name>
</gene>
<dbReference type="InterPro" id="IPR003439">
    <property type="entry name" value="ABC_transporter-like_ATP-bd"/>
</dbReference>
<evidence type="ECO:0000256" key="4">
    <source>
        <dbReference type="ARBA" id="ARBA00022741"/>
    </source>
</evidence>
<evidence type="ECO:0000256" key="1">
    <source>
        <dbReference type="ARBA" id="ARBA00005417"/>
    </source>
</evidence>
<dbReference type="OrthoDB" id="5560252at2"/>
<comment type="caution">
    <text evidence="7">The sequence shown here is derived from an EMBL/GenBank/DDBJ whole genome shotgun (WGS) entry which is preliminary data.</text>
</comment>
<evidence type="ECO:0000259" key="6">
    <source>
        <dbReference type="PROSITE" id="PS50893"/>
    </source>
</evidence>
<dbReference type="InterPro" id="IPR027417">
    <property type="entry name" value="P-loop_NTPase"/>
</dbReference>
<proteinExistence type="inferred from homology"/>
<evidence type="ECO:0000256" key="3">
    <source>
        <dbReference type="ARBA" id="ARBA00022458"/>
    </source>
</evidence>
<dbReference type="SUPFAM" id="SSF52540">
    <property type="entry name" value="P-loop containing nucleoside triphosphate hydrolases"/>
    <property type="match status" value="1"/>
</dbReference>
<protein>
    <submittedName>
        <fullName evidence="7">ABC transporter ATP-binding protein</fullName>
    </submittedName>
</protein>
<evidence type="ECO:0000256" key="5">
    <source>
        <dbReference type="ARBA" id="ARBA00022840"/>
    </source>
</evidence>
<keyword evidence="4" id="KW-0547">Nucleotide-binding</keyword>
<organism evidence="7 8">
    <name type="scientific">Leucothrix pacifica</name>
    <dbReference type="NCBI Taxonomy" id="1247513"/>
    <lineage>
        <taxon>Bacteria</taxon>
        <taxon>Pseudomonadati</taxon>
        <taxon>Pseudomonadota</taxon>
        <taxon>Gammaproteobacteria</taxon>
        <taxon>Thiotrichales</taxon>
        <taxon>Thiotrichaceae</taxon>
        <taxon>Leucothrix</taxon>
    </lineage>
</organism>
<keyword evidence="8" id="KW-1185">Reference proteome</keyword>
<dbReference type="PROSITE" id="PS50893">
    <property type="entry name" value="ABC_TRANSPORTER_2"/>
    <property type="match status" value="1"/>
</dbReference>
<feature type="domain" description="ABC transporter" evidence="6">
    <location>
        <begin position="5"/>
        <end position="232"/>
    </location>
</feature>
<evidence type="ECO:0000256" key="2">
    <source>
        <dbReference type="ARBA" id="ARBA00022448"/>
    </source>
</evidence>
<sequence length="238" mass="26306">MVTDIILENVDFSYGKKTVLKDFSLSIQGDGFTALLGANGAGKSTTFNLISGILTPDSGKVMIGGVDAHDRTQRHTANMGFVFQENTLDLELSVQQNMRYFAGLYGLKNYQERSEALLKEFGLWAQRADKAASLNGGHRRRLEIVRAMLPNPEILILDEPTSGLDPTIRQEISNQVHALAKQGVNVVWITHLLDEIEEHDQVILLEKGQIKEQGTFAELGGAQGIKSKFVAKEELLQL</sequence>
<keyword evidence="2" id="KW-0813">Transport</keyword>
<reference evidence="7 8" key="1">
    <citation type="submission" date="2018-05" db="EMBL/GenBank/DDBJ databases">
        <title>Leucothrix arctica sp. nov., isolated from Arctic seawater.</title>
        <authorList>
            <person name="Choi A."/>
            <person name="Baek K."/>
        </authorList>
    </citation>
    <scope>NUCLEOTIDE SEQUENCE [LARGE SCALE GENOMIC DNA]</scope>
    <source>
        <strain evidence="7 8">JCM 18388</strain>
    </source>
</reference>
<keyword evidence="5 7" id="KW-0067">ATP-binding</keyword>
<accession>A0A317C1D4</accession>
<dbReference type="AlphaFoldDB" id="A0A317C1D4"/>